<accession>A0A0P1G441</accession>
<gene>
    <name evidence="2" type="ORF">TRM7557_00940</name>
</gene>
<dbReference type="Pfam" id="PF06527">
    <property type="entry name" value="TniQ"/>
    <property type="match status" value="1"/>
</dbReference>
<dbReference type="InterPro" id="IPR009492">
    <property type="entry name" value="TniQ"/>
</dbReference>
<protein>
    <recommendedName>
        <fullName evidence="1">TniQ domain-containing protein</fullName>
    </recommendedName>
</protein>
<evidence type="ECO:0000259" key="1">
    <source>
        <dbReference type="Pfam" id="PF06527"/>
    </source>
</evidence>
<dbReference type="EMBL" id="CYSD01000014">
    <property type="protein sequence ID" value="CUH76518.1"/>
    <property type="molecule type" value="Genomic_DNA"/>
</dbReference>
<feature type="domain" description="TniQ" evidence="1">
    <location>
        <begin position="6"/>
        <end position="143"/>
    </location>
</feature>
<evidence type="ECO:0000313" key="3">
    <source>
        <dbReference type="Proteomes" id="UP000052022"/>
    </source>
</evidence>
<dbReference type="Proteomes" id="UP000052022">
    <property type="component" value="Unassembled WGS sequence"/>
</dbReference>
<organism evidence="2 3">
    <name type="scientific">Tritonibacter multivorans</name>
    <dbReference type="NCBI Taxonomy" id="928856"/>
    <lineage>
        <taxon>Bacteria</taxon>
        <taxon>Pseudomonadati</taxon>
        <taxon>Pseudomonadota</taxon>
        <taxon>Alphaproteobacteria</taxon>
        <taxon>Rhodobacterales</taxon>
        <taxon>Paracoccaceae</taxon>
        <taxon>Tritonibacter</taxon>
    </lineage>
</organism>
<evidence type="ECO:0000313" key="2">
    <source>
        <dbReference type="EMBL" id="CUH76518.1"/>
    </source>
</evidence>
<proteinExistence type="predicted"/>
<reference evidence="2 3" key="1">
    <citation type="submission" date="2015-09" db="EMBL/GenBank/DDBJ databases">
        <authorList>
            <consortium name="Swine Surveillance"/>
        </authorList>
    </citation>
    <scope>NUCLEOTIDE SEQUENCE [LARGE SCALE GENOMIC DNA]</scope>
    <source>
        <strain evidence="2 3">CECT 7557</strain>
    </source>
</reference>
<dbReference type="RefSeq" id="WP_235811394.1">
    <property type="nucleotide sequence ID" value="NZ_CYSD01000014.1"/>
</dbReference>
<sequence length="620" mass="68248">MPSLCLTLAPNARETLPSFVSRLAAANGLDAASFSKDMGFSFKRILNFEETALRALAEVAGLCGEQMDELVSWTGRPTGDIRIQYRGELVPSRALRSPVVMGCPLCLRADIDTQPAAPLQAMSYRGDWQLAYTKVCAAHGHPLVPLWDEDTPSKRWDFQARFSDLLGAPILAQSKPSSSQVSEYDRWLHQRMLTGKDETWLQAHTIFAASRLCLHIGQQIIRHDIAGRFRTAGQERPEVVGFDALSDEPSRLPAVLNALAAAASGPGDGPKKAFGALHPMLNRDYADAEEFAEFRNVLCVCILDNWPHAPGDVVLGHVVKERRIHSVASAAKEIGVWEELLDRVLTENGAFTDGDQRPPTRKTFDAIRFNDLLQDIPRWVGPKVIYKILGATKDQFQRLVEQGLLTPAVSDPKVQARWQPNQAQDLLSTLVNASKDIPQDAAGWIPLHNAGGLVKGGLSRLIDEIVLGTLPIGYLPDRRGYRSLMVPKSKVIEFSAERPKTVSFHCPTAVAFARSIGLRQKGIFVAFIQDGHTPATQVEHPNANQLTYIMTDEDIDAFKARFTTITILSGETGLHRNTVRHALKIAGVHPFTQNSRDYGGIYLREDAVNAVSKIGLKAKG</sequence>
<keyword evidence="3" id="KW-1185">Reference proteome</keyword>
<name>A0A0P1G441_9RHOB</name>
<dbReference type="AlphaFoldDB" id="A0A0P1G441"/>